<sequence length="76" mass="8851">MHALVTACRPAGVDLIYQSPANDRKLSLWIEQKRRISVTASLAAPHWNRRGETGCRPPSKDRTRRRRRRRRNGSCR</sequence>
<feature type="compositionally biased region" description="Basic residues" evidence="1">
    <location>
        <begin position="62"/>
        <end position="76"/>
    </location>
</feature>
<reference evidence="3" key="3">
    <citation type="submission" date="2018-08" db="UniProtKB">
        <authorList>
            <consortium name="EnsemblPlants"/>
        </authorList>
    </citation>
    <scope>IDENTIFICATION</scope>
    <source>
        <strain evidence="3">cv. Bd21</strain>
    </source>
</reference>
<keyword evidence="4" id="KW-1185">Reference proteome</keyword>
<dbReference type="InParanoid" id="A0A2K2CIV1"/>
<dbReference type="EMBL" id="CM000884">
    <property type="protein sequence ID" value="PNT61960.1"/>
    <property type="molecule type" value="Genomic_DNA"/>
</dbReference>
<proteinExistence type="predicted"/>
<evidence type="ECO:0000313" key="3">
    <source>
        <dbReference type="EnsemblPlants" id="PNT61960"/>
    </source>
</evidence>
<evidence type="ECO:0000313" key="4">
    <source>
        <dbReference type="Proteomes" id="UP000008810"/>
    </source>
</evidence>
<feature type="compositionally biased region" description="Basic and acidic residues" evidence="1">
    <location>
        <begin position="49"/>
        <end position="61"/>
    </location>
</feature>
<reference evidence="2 3" key="1">
    <citation type="journal article" date="2010" name="Nature">
        <title>Genome sequencing and analysis of the model grass Brachypodium distachyon.</title>
        <authorList>
            <consortium name="International Brachypodium Initiative"/>
        </authorList>
    </citation>
    <scope>NUCLEOTIDE SEQUENCE [LARGE SCALE GENOMIC DNA]</scope>
    <source>
        <strain evidence="2 3">Bd21</strain>
    </source>
</reference>
<name>A0A2K2CIV1_BRADI</name>
<organism evidence="2">
    <name type="scientific">Brachypodium distachyon</name>
    <name type="common">Purple false brome</name>
    <name type="synonym">Trachynia distachya</name>
    <dbReference type="NCBI Taxonomy" id="15368"/>
    <lineage>
        <taxon>Eukaryota</taxon>
        <taxon>Viridiplantae</taxon>
        <taxon>Streptophyta</taxon>
        <taxon>Embryophyta</taxon>
        <taxon>Tracheophyta</taxon>
        <taxon>Spermatophyta</taxon>
        <taxon>Magnoliopsida</taxon>
        <taxon>Liliopsida</taxon>
        <taxon>Poales</taxon>
        <taxon>Poaceae</taxon>
        <taxon>BOP clade</taxon>
        <taxon>Pooideae</taxon>
        <taxon>Stipodae</taxon>
        <taxon>Brachypodieae</taxon>
        <taxon>Brachypodium</taxon>
    </lineage>
</organism>
<feature type="region of interest" description="Disordered" evidence="1">
    <location>
        <begin position="48"/>
        <end position="76"/>
    </location>
</feature>
<protein>
    <submittedName>
        <fullName evidence="2 3">Uncharacterized protein</fullName>
    </submittedName>
</protein>
<gene>
    <name evidence="2" type="ORF">BRADI_5g23425v3</name>
</gene>
<dbReference type="AlphaFoldDB" id="A0A2K2CIV1"/>
<dbReference type="Gramene" id="PNT61960">
    <property type="protein sequence ID" value="PNT61960"/>
    <property type="gene ID" value="BRADI_5g23425v3"/>
</dbReference>
<dbReference type="EnsemblPlants" id="PNT61960">
    <property type="protein sequence ID" value="PNT61960"/>
    <property type="gene ID" value="BRADI_5g23425v3"/>
</dbReference>
<dbReference type="Proteomes" id="UP000008810">
    <property type="component" value="Chromosome 5"/>
</dbReference>
<evidence type="ECO:0000313" key="2">
    <source>
        <dbReference type="EMBL" id="PNT61960.1"/>
    </source>
</evidence>
<accession>A0A2K2CIV1</accession>
<evidence type="ECO:0000256" key="1">
    <source>
        <dbReference type="SAM" id="MobiDB-lite"/>
    </source>
</evidence>
<reference evidence="2" key="2">
    <citation type="submission" date="2017-06" db="EMBL/GenBank/DDBJ databases">
        <title>WGS assembly of Brachypodium distachyon.</title>
        <authorList>
            <consortium name="The International Brachypodium Initiative"/>
            <person name="Lucas S."/>
            <person name="Harmon-Smith M."/>
            <person name="Lail K."/>
            <person name="Tice H."/>
            <person name="Grimwood J."/>
            <person name="Bruce D."/>
            <person name="Barry K."/>
            <person name="Shu S."/>
            <person name="Lindquist E."/>
            <person name="Wang M."/>
            <person name="Pitluck S."/>
            <person name="Vogel J.P."/>
            <person name="Garvin D.F."/>
            <person name="Mockler T.C."/>
            <person name="Schmutz J."/>
            <person name="Rokhsar D."/>
            <person name="Bevan M.W."/>
        </authorList>
    </citation>
    <scope>NUCLEOTIDE SEQUENCE</scope>
    <source>
        <strain evidence="2">Bd21</strain>
    </source>
</reference>